<sequence length="512" mass="56642">MPPSRTLPPPARYRVDTLRAAAQARRVILDPVWTAYDETDAAQYPSYSSNDPDPEPVESWEAVYDAFLQRIGPHARELLQNGRGRERLLFERNSDGEIQQVQPMEGYRLMYLAYLAAVLADSHRSDIIRADQAVRDATARCAPQADILRLLDVSIECELDAAQSAADFRAAAALAGYCAPSSPAETAEEPQFHALPDATSAHPQEAVPLNMGRTLAGSNVVFSGGERASLQAANARLQRQADDFNRRLERARTWLQVAGEELSLVRDALNTAVDVLNVARGAPARQTNLDEFFARTITPDDNAERPRRGLESSHNGGRQTVLYEFFSSSWPNDLDYEVDFLASQEMDEGAFKDALENFGYRLGPLSLEYIRANKHLLSFACAEGGRIMHALPTAGNERAFHIFQLAVAADRQETVEAAALRALQRVEDLPVPPRLRLLDKLTAYMEAVDATNEATEIYHAMADPSNLAHAQSEDISLPPSSDVLTSSTVSEATQKVGNLKREWIDRWLEAVN</sequence>
<name>A0AAD6YEK1_9AGAR</name>
<dbReference type="EMBL" id="JARJCW010000042">
    <property type="protein sequence ID" value="KAJ7205705.1"/>
    <property type="molecule type" value="Genomic_DNA"/>
</dbReference>
<protein>
    <submittedName>
        <fullName evidence="1">Uncharacterized protein</fullName>
    </submittedName>
</protein>
<proteinExistence type="predicted"/>
<comment type="caution">
    <text evidence="1">The sequence shown here is derived from an EMBL/GenBank/DDBJ whole genome shotgun (WGS) entry which is preliminary data.</text>
</comment>
<organism evidence="1 2">
    <name type="scientific">Mycena pura</name>
    <dbReference type="NCBI Taxonomy" id="153505"/>
    <lineage>
        <taxon>Eukaryota</taxon>
        <taxon>Fungi</taxon>
        <taxon>Dikarya</taxon>
        <taxon>Basidiomycota</taxon>
        <taxon>Agaricomycotina</taxon>
        <taxon>Agaricomycetes</taxon>
        <taxon>Agaricomycetidae</taxon>
        <taxon>Agaricales</taxon>
        <taxon>Marasmiineae</taxon>
        <taxon>Mycenaceae</taxon>
        <taxon>Mycena</taxon>
    </lineage>
</organism>
<dbReference type="Proteomes" id="UP001219525">
    <property type="component" value="Unassembled WGS sequence"/>
</dbReference>
<gene>
    <name evidence="1" type="ORF">GGX14DRAFT_568595</name>
</gene>
<keyword evidence="2" id="KW-1185">Reference proteome</keyword>
<dbReference type="AlphaFoldDB" id="A0AAD6YEK1"/>
<evidence type="ECO:0000313" key="2">
    <source>
        <dbReference type="Proteomes" id="UP001219525"/>
    </source>
</evidence>
<accession>A0AAD6YEK1</accession>
<evidence type="ECO:0000313" key="1">
    <source>
        <dbReference type="EMBL" id="KAJ7205705.1"/>
    </source>
</evidence>
<reference evidence="1" key="1">
    <citation type="submission" date="2023-03" db="EMBL/GenBank/DDBJ databases">
        <title>Massive genome expansion in bonnet fungi (Mycena s.s.) driven by repeated elements and novel gene families across ecological guilds.</title>
        <authorList>
            <consortium name="Lawrence Berkeley National Laboratory"/>
            <person name="Harder C.B."/>
            <person name="Miyauchi S."/>
            <person name="Viragh M."/>
            <person name="Kuo A."/>
            <person name="Thoen E."/>
            <person name="Andreopoulos B."/>
            <person name="Lu D."/>
            <person name="Skrede I."/>
            <person name="Drula E."/>
            <person name="Henrissat B."/>
            <person name="Morin E."/>
            <person name="Kohler A."/>
            <person name="Barry K."/>
            <person name="LaButti K."/>
            <person name="Morin E."/>
            <person name="Salamov A."/>
            <person name="Lipzen A."/>
            <person name="Mereny Z."/>
            <person name="Hegedus B."/>
            <person name="Baldrian P."/>
            <person name="Stursova M."/>
            <person name="Weitz H."/>
            <person name="Taylor A."/>
            <person name="Grigoriev I.V."/>
            <person name="Nagy L.G."/>
            <person name="Martin F."/>
            <person name="Kauserud H."/>
        </authorList>
    </citation>
    <scope>NUCLEOTIDE SEQUENCE</scope>
    <source>
        <strain evidence="1">9144</strain>
    </source>
</reference>